<dbReference type="InterPro" id="IPR018247">
    <property type="entry name" value="EF_Hand_1_Ca_BS"/>
</dbReference>
<keyword evidence="4" id="KW-1185">Reference proteome</keyword>
<keyword evidence="2" id="KW-1133">Transmembrane helix</keyword>
<evidence type="ECO:0000313" key="4">
    <source>
        <dbReference type="Proteomes" id="UP000280296"/>
    </source>
</evidence>
<proteinExistence type="predicted"/>
<protein>
    <recommendedName>
        <fullName evidence="5">EF-hand domain-containing protein</fullName>
    </recommendedName>
</protein>
<name>A0A432MNB8_9BACT</name>
<feature type="transmembrane region" description="Helical" evidence="2">
    <location>
        <begin position="20"/>
        <end position="42"/>
    </location>
</feature>
<feature type="compositionally biased region" description="Basic and acidic residues" evidence="1">
    <location>
        <begin position="187"/>
        <end position="203"/>
    </location>
</feature>
<dbReference type="RefSeq" id="WP_126724533.1">
    <property type="nucleotide sequence ID" value="NZ_RYZH01000009.1"/>
</dbReference>
<evidence type="ECO:0008006" key="5">
    <source>
        <dbReference type="Google" id="ProtNLM"/>
    </source>
</evidence>
<keyword evidence="2" id="KW-0472">Membrane</keyword>
<dbReference type="AlphaFoldDB" id="A0A432MNB8"/>
<accession>A0A432MNB8</accession>
<dbReference type="EMBL" id="RYZH01000009">
    <property type="protein sequence ID" value="RUL88606.1"/>
    <property type="molecule type" value="Genomic_DNA"/>
</dbReference>
<evidence type="ECO:0000256" key="2">
    <source>
        <dbReference type="SAM" id="Phobius"/>
    </source>
</evidence>
<feature type="region of interest" description="Disordered" evidence="1">
    <location>
        <begin position="127"/>
        <end position="203"/>
    </location>
</feature>
<sequence>MPVWIDEMVGLILDRSPEELFGAILLALVLALVVAGVGAWLCRARKDETTRLTAVILVSNLLAMVVSGAFARQVYNEREQDGPYERHSGLFAGAMVHDHRVYALLDLDRDGRVSERELSRASAALGSVPRRFPGSRDGADPPGNRFRFRGDWHPGRFGPGARAPLHSDRDEQGDGPEAPPETSAPGDHSDPAGPETERSAQTQ</sequence>
<dbReference type="OrthoDB" id="9943609at2"/>
<evidence type="ECO:0000313" key="3">
    <source>
        <dbReference type="EMBL" id="RUL88606.1"/>
    </source>
</evidence>
<dbReference type="Proteomes" id="UP000280296">
    <property type="component" value="Unassembled WGS sequence"/>
</dbReference>
<reference evidence="3 4" key="1">
    <citation type="submission" date="2018-12" db="EMBL/GenBank/DDBJ databases">
        <authorList>
            <person name="Toschakov S.V."/>
        </authorList>
    </citation>
    <scope>NUCLEOTIDE SEQUENCE [LARGE SCALE GENOMIC DNA]</scope>
    <source>
        <strain evidence="3 4">GM2012</strain>
    </source>
</reference>
<reference evidence="3 4" key="2">
    <citation type="submission" date="2019-01" db="EMBL/GenBank/DDBJ databases">
        <title>Tautonia sociabilis, a novel thermotolerant planctomycete of Isosphaeraceae family, isolated from a 4000 m deep subterranean habitat.</title>
        <authorList>
            <person name="Kovaleva O.L."/>
            <person name="Elcheninov A.G."/>
            <person name="Van Heerden E."/>
            <person name="Toshchakov S.V."/>
            <person name="Novikov A."/>
            <person name="Bonch-Osmolovskaya E.A."/>
            <person name="Kublanov I.V."/>
        </authorList>
    </citation>
    <scope>NUCLEOTIDE SEQUENCE [LARGE SCALE GENOMIC DNA]</scope>
    <source>
        <strain evidence="3 4">GM2012</strain>
    </source>
</reference>
<evidence type="ECO:0000256" key="1">
    <source>
        <dbReference type="SAM" id="MobiDB-lite"/>
    </source>
</evidence>
<comment type="caution">
    <text evidence="3">The sequence shown here is derived from an EMBL/GenBank/DDBJ whole genome shotgun (WGS) entry which is preliminary data.</text>
</comment>
<feature type="transmembrane region" description="Helical" evidence="2">
    <location>
        <begin position="54"/>
        <end position="71"/>
    </location>
</feature>
<gene>
    <name evidence="3" type="ORF">TsocGM_06700</name>
</gene>
<organism evidence="3 4">
    <name type="scientific">Tautonia sociabilis</name>
    <dbReference type="NCBI Taxonomy" id="2080755"/>
    <lineage>
        <taxon>Bacteria</taxon>
        <taxon>Pseudomonadati</taxon>
        <taxon>Planctomycetota</taxon>
        <taxon>Planctomycetia</taxon>
        <taxon>Isosphaerales</taxon>
        <taxon>Isosphaeraceae</taxon>
        <taxon>Tautonia</taxon>
    </lineage>
</organism>
<dbReference type="PROSITE" id="PS00018">
    <property type="entry name" value="EF_HAND_1"/>
    <property type="match status" value="1"/>
</dbReference>
<keyword evidence="2" id="KW-0812">Transmembrane</keyword>